<evidence type="ECO:0000313" key="2">
    <source>
        <dbReference type="Proteomes" id="UP001144978"/>
    </source>
</evidence>
<comment type="caution">
    <text evidence="1">The sequence shown here is derived from an EMBL/GenBank/DDBJ whole genome shotgun (WGS) entry which is preliminary data.</text>
</comment>
<dbReference type="EMBL" id="JANSHE010000842">
    <property type="protein sequence ID" value="KAJ3006595.1"/>
    <property type="molecule type" value="Genomic_DNA"/>
</dbReference>
<gene>
    <name evidence="1" type="ORF">NUW54_g3878</name>
</gene>
<proteinExistence type="predicted"/>
<reference evidence="1" key="1">
    <citation type="submission" date="2022-08" db="EMBL/GenBank/DDBJ databases">
        <title>Genome Sequence of Pycnoporus sanguineus.</title>
        <authorList>
            <person name="Buettner E."/>
        </authorList>
    </citation>
    <scope>NUCLEOTIDE SEQUENCE</scope>
    <source>
        <strain evidence="1">CG-C14</strain>
    </source>
</reference>
<keyword evidence="2" id="KW-1185">Reference proteome</keyword>
<evidence type="ECO:0000313" key="1">
    <source>
        <dbReference type="EMBL" id="KAJ3006595.1"/>
    </source>
</evidence>
<dbReference type="Proteomes" id="UP001144978">
    <property type="component" value="Unassembled WGS sequence"/>
</dbReference>
<accession>A0ACC1Q2M1</accession>
<sequence>MRIRNRSVAADGAYHWQERSTPSQVGWTSGGNHVNVIVIPDPPKGFPDVPLNVDVSAIGETTAYTANDFLHQHRYCTPPPIDPRYRDQPTVAKDDFPQSYARGWTPDDFEELTGPGAPLAPPGLTKRHPAPAPPGSEQNPYVVEDDENARRHREARRQAAAEESNTARRSSRASGQAAQGGPRYASSKAPHASSSSTRSNPNGRPPPPKPDTTPKTPERYKKTAPDGFSPKTPSPPEASCLQGTHASQHPSSEPLVHSSAEALHRFGHRDYRQLVRIRL</sequence>
<organism evidence="1 2">
    <name type="scientific">Trametes sanguinea</name>
    <dbReference type="NCBI Taxonomy" id="158606"/>
    <lineage>
        <taxon>Eukaryota</taxon>
        <taxon>Fungi</taxon>
        <taxon>Dikarya</taxon>
        <taxon>Basidiomycota</taxon>
        <taxon>Agaricomycotina</taxon>
        <taxon>Agaricomycetes</taxon>
        <taxon>Polyporales</taxon>
        <taxon>Polyporaceae</taxon>
        <taxon>Trametes</taxon>
    </lineage>
</organism>
<name>A0ACC1Q2M1_9APHY</name>
<protein>
    <submittedName>
        <fullName evidence="1">Uncharacterized protein</fullName>
    </submittedName>
</protein>